<dbReference type="Gene3D" id="1.20.1740.10">
    <property type="entry name" value="Amino acid/polyamine transporter I"/>
    <property type="match status" value="1"/>
</dbReference>
<proteinExistence type="predicted"/>
<keyword evidence="2" id="KW-1003">Cell membrane</keyword>
<protein>
    <submittedName>
        <fullName evidence="7">Amino acid transporter</fullName>
    </submittedName>
</protein>
<dbReference type="Pfam" id="PF13520">
    <property type="entry name" value="AA_permease_2"/>
    <property type="match status" value="1"/>
</dbReference>
<feature type="transmembrane region" description="Helical" evidence="6">
    <location>
        <begin position="319"/>
        <end position="337"/>
    </location>
</feature>
<evidence type="ECO:0000256" key="3">
    <source>
        <dbReference type="ARBA" id="ARBA00022692"/>
    </source>
</evidence>
<dbReference type="PANTHER" id="PTHR42770:SF7">
    <property type="entry name" value="MEMBRANE PROTEIN"/>
    <property type="match status" value="1"/>
</dbReference>
<organism evidence="7 8">
    <name type="scientific">Eubacterium limosum</name>
    <dbReference type="NCBI Taxonomy" id="1736"/>
    <lineage>
        <taxon>Bacteria</taxon>
        <taxon>Bacillati</taxon>
        <taxon>Bacillota</taxon>
        <taxon>Clostridia</taxon>
        <taxon>Eubacteriales</taxon>
        <taxon>Eubacteriaceae</taxon>
        <taxon>Eubacterium</taxon>
    </lineage>
</organism>
<sequence length="443" mass="48470">MSDDKINKISFFETLTLAAGFTIGSGIITLTGIGIAFTGKSISLAFLVTAILFLIAVRPLVLLSSVLPRTSAAYTYSKELIGNKVGGFFAYIYFAGRITIAIFGISFAQYLASLIPALNDPLLLKFIGISVLSLFFIINLFGIKCAAKIQNILFVLLMIGLLTYVIFGVPKAAPIDFGDGTFFTGGFKGFYTAVSLLFFALGGSYIITDFAPSIKNPSKTIPKVVVFVTLGVCLLYMLIGFVASGVLPLEKAAGMPLSVSAGVIFPIPALKIVFIVGGALGALVTTLNSSFVWYSNSLIEPCVDGWFPKLFTLKNKYNVPYILMTVFYLFGLIPILFDIDLTILSKIAVGLTIFSLIIPMAGILKIDEKYPEEWKKSGFEKKYSLRKRKIMLFVTYIILATQVIYLLQSNPPLSNLIIGVYVLIVIIYLNRHNTHNDRLNNNC</sequence>
<name>A0AAC9W1Y8_EUBLI</name>
<dbReference type="RefSeq" id="WP_038351055.1">
    <property type="nucleotide sequence ID" value="NZ_CP019962.1"/>
</dbReference>
<gene>
    <name evidence="7" type="ORF">B2M23_01815</name>
</gene>
<evidence type="ECO:0000256" key="6">
    <source>
        <dbReference type="SAM" id="Phobius"/>
    </source>
</evidence>
<feature type="transmembrane region" description="Helical" evidence="6">
    <location>
        <begin position="43"/>
        <end position="67"/>
    </location>
</feature>
<dbReference type="InterPro" id="IPR050367">
    <property type="entry name" value="APC_superfamily"/>
</dbReference>
<feature type="transmembrane region" description="Helical" evidence="6">
    <location>
        <begin position="122"/>
        <end position="141"/>
    </location>
</feature>
<dbReference type="PANTHER" id="PTHR42770">
    <property type="entry name" value="AMINO ACID TRANSPORTER-RELATED"/>
    <property type="match status" value="1"/>
</dbReference>
<feature type="transmembrane region" description="Helical" evidence="6">
    <location>
        <begin position="263"/>
        <end position="287"/>
    </location>
</feature>
<feature type="transmembrane region" description="Helical" evidence="6">
    <location>
        <begin position="12"/>
        <end position="37"/>
    </location>
</feature>
<reference evidence="8" key="1">
    <citation type="journal article" date="2017" name="Sci. Rep.">
        <title>Determination of the Genome and Primary Transcriptome of Syngas Fermenting Eubacterium limosum ATCC 8486.</title>
        <authorList>
            <person name="Song Y."/>
            <person name="Shin J."/>
            <person name="Jeong Y."/>
            <person name="Jin S."/>
            <person name="Lee J.K."/>
            <person name="Kim D.R."/>
            <person name="Kim S.C."/>
            <person name="Cho S."/>
            <person name="Cho B.K."/>
        </authorList>
    </citation>
    <scope>NUCLEOTIDE SEQUENCE [LARGE SCALE GENOMIC DNA]</scope>
    <source>
        <strain evidence="8">ATCC 8486</strain>
    </source>
</reference>
<evidence type="ECO:0000256" key="4">
    <source>
        <dbReference type="ARBA" id="ARBA00022989"/>
    </source>
</evidence>
<dbReference type="GO" id="GO:0005886">
    <property type="term" value="C:plasma membrane"/>
    <property type="evidence" value="ECO:0007669"/>
    <property type="project" value="UniProtKB-SubCell"/>
</dbReference>
<feature type="transmembrane region" description="Helical" evidence="6">
    <location>
        <begin position="224"/>
        <end position="243"/>
    </location>
</feature>
<evidence type="ECO:0000256" key="5">
    <source>
        <dbReference type="ARBA" id="ARBA00023136"/>
    </source>
</evidence>
<feature type="transmembrane region" description="Helical" evidence="6">
    <location>
        <begin position="190"/>
        <end position="212"/>
    </location>
</feature>
<keyword evidence="5 6" id="KW-0472">Membrane</keyword>
<feature type="transmembrane region" description="Helical" evidence="6">
    <location>
        <begin position="390"/>
        <end position="407"/>
    </location>
</feature>
<feature type="transmembrane region" description="Helical" evidence="6">
    <location>
        <begin position="343"/>
        <end position="366"/>
    </location>
</feature>
<feature type="transmembrane region" description="Helical" evidence="6">
    <location>
        <begin position="153"/>
        <end position="170"/>
    </location>
</feature>
<dbReference type="EMBL" id="CP019962">
    <property type="protein sequence ID" value="ARD64363.1"/>
    <property type="molecule type" value="Genomic_DNA"/>
</dbReference>
<comment type="subcellular location">
    <subcellularLocation>
        <location evidence="1">Cell membrane</location>
        <topology evidence="1">Multi-pass membrane protein</topology>
    </subcellularLocation>
</comment>
<evidence type="ECO:0000313" key="8">
    <source>
        <dbReference type="Proteomes" id="UP000192391"/>
    </source>
</evidence>
<dbReference type="GO" id="GO:0022857">
    <property type="term" value="F:transmembrane transporter activity"/>
    <property type="evidence" value="ECO:0007669"/>
    <property type="project" value="InterPro"/>
</dbReference>
<feature type="transmembrane region" description="Helical" evidence="6">
    <location>
        <begin position="413"/>
        <end position="430"/>
    </location>
</feature>
<dbReference type="AlphaFoldDB" id="A0AAC9W1Y8"/>
<dbReference type="KEGG" id="elim:B2M23_01815"/>
<evidence type="ECO:0000256" key="2">
    <source>
        <dbReference type="ARBA" id="ARBA00022475"/>
    </source>
</evidence>
<accession>A0AAC9W1Y8</accession>
<feature type="transmembrane region" description="Helical" evidence="6">
    <location>
        <begin position="88"/>
        <end position="110"/>
    </location>
</feature>
<dbReference type="InterPro" id="IPR002293">
    <property type="entry name" value="AA/rel_permease1"/>
</dbReference>
<dbReference type="PIRSF" id="PIRSF006060">
    <property type="entry name" value="AA_transporter"/>
    <property type="match status" value="1"/>
</dbReference>
<evidence type="ECO:0000256" key="1">
    <source>
        <dbReference type="ARBA" id="ARBA00004651"/>
    </source>
</evidence>
<keyword evidence="3 6" id="KW-0812">Transmembrane</keyword>
<dbReference type="Proteomes" id="UP000192391">
    <property type="component" value="Chromosome"/>
</dbReference>
<evidence type="ECO:0000313" key="7">
    <source>
        <dbReference type="EMBL" id="ARD64363.1"/>
    </source>
</evidence>
<keyword evidence="4 6" id="KW-1133">Transmembrane helix</keyword>